<feature type="region of interest" description="Disordered" evidence="1">
    <location>
        <begin position="1"/>
        <end position="23"/>
    </location>
</feature>
<dbReference type="GO" id="GO:1990072">
    <property type="term" value="C:TRAPPIII protein complex"/>
    <property type="evidence" value="ECO:0007669"/>
    <property type="project" value="TreeGrafter"/>
</dbReference>
<dbReference type="Proteomes" id="UP000799757">
    <property type="component" value="Unassembled WGS sequence"/>
</dbReference>
<dbReference type="Pfam" id="PF12739">
    <property type="entry name" value="TRAPPC-Trs85"/>
    <property type="match status" value="1"/>
</dbReference>
<dbReference type="PANTHER" id="PTHR12975:SF6">
    <property type="entry name" value="TRAFFICKING PROTEIN PARTICLE COMPLEX SUBUNIT 8"/>
    <property type="match status" value="1"/>
</dbReference>
<dbReference type="InterPro" id="IPR024420">
    <property type="entry name" value="TRAPP_III_complex_Trs85"/>
</dbReference>
<dbReference type="EMBL" id="MU001753">
    <property type="protein sequence ID" value="KAF2800108.1"/>
    <property type="molecule type" value="Genomic_DNA"/>
</dbReference>
<evidence type="ECO:0000313" key="2">
    <source>
        <dbReference type="EMBL" id="KAF2800108.1"/>
    </source>
</evidence>
<keyword evidence="3" id="KW-1185">Reference proteome</keyword>
<evidence type="ECO:0000313" key="3">
    <source>
        <dbReference type="Proteomes" id="UP000799757"/>
    </source>
</evidence>
<reference evidence="2" key="1">
    <citation type="journal article" date="2020" name="Stud. Mycol.">
        <title>101 Dothideomycetes genomes: a test case for predicting lifestyles and emergence of pathogens.</title>
        <authorList>
            <person name="Haridas S."/>
            <person name="Albert R."/>
            <person name="Binder M."/>
            <person name="Bloem J."/>
            <person name="Labutti K."/>
            <person name="Salamov A."/>
            <person name="Andreopoulos B."/>
            <person name="Baker S."/>
            <person name="Barry K."/>
            <person name="Bills G."/>
            <person name="Bluhm B."/>
            <person name="Cannon C."/>
            <person name="Castanera R."/>
            <person name="Culley D."/>
            <person name="Daum C."/>
            <person name="Ezra D."/>
            <person name="Gonzalez J."/>
            <person name="Henrissat B."/>
            <person name="Kuo A."/>
            <person name="Liang C."/>
            <person name="Lipzen A."/>
            <person name="Lutzoni F."/>
            <person name="Magnuson J."/>
            <person name="Mondo S."/>
            <person name="Nolan M."/>
            <person name="Ohm R."/>
            <person name="Pangilinan J."/>
            <person name="Park H.-J."/>
            <person name="Ramirez L."/>
            <person name="Alfaro M."/>
            <person name="Sun H."/>
            <person name="Tritt A."/>
            <person name="Yoshinaga Y."/>
            <person name="Zwiers L.-H."/>
            <person name="Turgeon B."/>
            <person name="Goodwin S."/>
            <person name="Spatafora J."/>
            <person name="Crous P."/>
            <person name="Grigoriev I."/>
        </authorList>
    </citation>
    <scope>NUCLEOTIDE SEQUENCE</scope>
    <source>
        <strain evidence="2">CBS 109.77</strain>
    </source>
</reference>
<feature type="compositionally biased region" description="Basic and acidic residues" evidence="1">
    <location>
        <begin position="769"/>
        <end position="787"/>
    </location>
</feature>
<dbReference type="AlphaFoldDB" id="A0A6A6XV28"/>
<feature type="region of interest" description="Disordered" evidence="1">
    <location>
        <begin position="736"/>
        <end position="787"/>
    </location>
</feature>
<dbReference type="OrthoDB" id="203724at2759"/>
<proteinExistence type="predicted"/>
<feature type="compositionally biased region" description="Low complexity" evidence="1">
    <location>
        <begin position="69"/>
        <end position="99"/>
    </location>
</feature>
<gene>
    <name evidence="2" type="ORF">K505DRAFT_320723</name>
</gene>
<sequence length="787" mass="86890">MTPLQDATPKKPPNYPANLEASMILPKQRASPASSLAGLPYRRSNPSLHKLFESTASISGSRPSSGTATPTPSVVSGSVFSPGSRQNGTGTPGSLPPGLSDEHRNLIQRAFVPHVAVLADADTEELIRGKGLEGGFLQLLRPFGESVPGKVTIRDSVGASKSYEDFGVRFVDVNEGSGAGRGAELRIDTANREGGRASSSSLRPRRTGGDVAHIEELVDRHLQYSEFNTQDMVSDYLNQGNPTAPSEGTSSPFYTLYLRRLLSGMPMVPHETFAHPVAGVIAISSRSKNPIEEFRKLYNRQHDGDLRLPQWAENDFLRYYVLIHDEENGDIAKSNQTFDAMKRHFGLHCHLLRLKSQQCIPSDDDSVRLPTCEWMSASEELAEIQKRETVDDMTDPAPYLPDSDITAIRTFVRELVAQSVIPNMERNVATWNEQVLARRRGLSGRFMSLSKRWTPFGSSRNSSSPTIGSSNSNYDSLQGFYRPDAPEAQMRKLADYCFMLRDWKLALSTYDILRTDFNNDKAWRHYAGAAEMAAMSALLSPAPLSSKTRMENIDTWIEVASYSYTDRQRSAAPYYALRTLALGLELLRLRSSSAADDAARWASRILETGLVGAIGNALFTERISACYAVRTGVGSLRMGSRRRKAALWSVMAAETWFQLDKALQAEKCLDTALRLYGVNIEHGEGGAVKLPFDQMQTFIDDLRQQILGLRLQNRGFDDAGEEGETREDGLGVEVEEATETFEKSPRGHRKSLIGAAAPLIDVGGPRSPLLERERRLGADEGKAEGFE</sequence>
<feature type="compositionally biased region" description="Polar residues" evidence="1">
    <location>
        <begin position="56"/>
        <end position="68"/>
    </location>
</feature>
<protein>
    <submittedName>
        <fullName evidence="2">Uncharacterized protein</fullName>
    </submittedName>
</protein>
<dbReference type="PANTHER" id="PTHR12975">
    <property type="entry name" value="TRANSPORT PROTEIN TRAPP"/>
    <property type="match status" value="1"/>
</dbReference>
<accession>A0A6A6XV28</accession>
<organism evidence="2 3">
    <name type="scientific">Melanomma pulvis-pyrius CBS 109.77</name>
    <dbReference type="NCBI Taxonomy" id="1314802"/>
    <lineage>
        <taxon>Eukaryota</taxon>
        <taxon>Fungi</taxon>
        <taxon>Dikarya</taxon>
        <taxon>Ascomycota</taxon>
        <taxon>Pezizomycotina</taxon>
        <taxon>Dothideomycetes</taxon>
        <taxon>Pleosporomycetidae</taxon>
        <taxon>Pleosporales</taxon>
        <taxon>Melanommataceae</taxon>
        <taxon>Melanomma</taxon>
    </lineage>
</organism>
<feature type="region of interest" description="Disordered" evidence="1">
    <location>
        <begin position="56"/>
        <end position="101"/>
    </location>
</feature>
<name>A0A6A6XV28_9PLEO</name>
<evidence type="ECO:0000256" key="1">
    <source>
        <dbReference type="SAM" id="MobiDB-lite"/>
    </source>
</evidence>